<dbReference type="InterPro" id="IPR035965">
    <property type="entry name" value="PAS-like_dom_sf"/>
</dbReference>
<dbReference type="Gene3D" id="3.30.70.270">
    <property type="match status" value="1"/>
</dbReference>
<dbReference type="EMBL" id="LNYN01000011">
    <property type="protein sequence ID" value="KTD38317.1"/>
    <property type="molecule type" value="Genomic_DNA"/>
</dbReference>
<dbReference type="PANTHER" id="PTHR33121:SF19">
    <property type="entry name" value="CYCLIC DI-GMP PHOSPHODIESTERASE PA2567"/>
    <property type="match status" value="1"/>
</dbReference>
<dbReference type="Gene3D" id="3.20.20.450">
    <property type="entry name" value="EAL domain"/>
    <property type="match status" value="1"/>
</dbReference>
<dbReference type="CDD" id="cd01948">
    <property type="entry name" value="EAL"/>
    <property type="match status" value="1"/>
</dbReference>
<dbReference type="PROSITE" id="PS50887">
    <property type="entry name" value="GGDEF"/>
    <property type="match status" value="1"/>
</dbReference>
<name>A0A378K069_9GAMM</name>
<dbReference type="InterPro" id="IPR013655">
    <property type="entry name" value="PAS_fold_3"/>
</dbReference>
<dbReference type="SUPFAM" id="SSF55785">
    <property type="entry name" value="PYP-like sensor domain (PAS domain)"/>
    <property type="match status" value="1"/>
</dbReference>
<evidence type="ECO:0000259" key="2">
    <source>
        <dbReference type="PROSITE" id="PS50113"/>
    </source>
</evidence>
<feature type="domain" description="EAL" evidence="3">
    <location>
        <begin position="521"/>
        <end position="772"/>
    </location>
</feature>
<dbReference type="InterPro" id="IPR000014">
    <property type="entry name" value="PAS"/>
</dbReference>
<dbReference type="OrthoDB" id="5654237at2"/>
<dbReference type="InterPro" id="IPR035919">
    <property type="entry name" value="EAL_sf"/>
</dbReference>
<evidence type="ECO:0000259" key="3">
    <source>
        <dbReference type="PROSITE" id="PS50883"/>
    </source>
</evidence>
<dbReference type="SUPFAM" id="SSF55073">
    <property type="entry name" value="Nucleotide cyclase"/>
    <property type="match status" value="1"/>
</dbReference>
<dbReference type="Proteomes" id="UP000254040">
    <property type="component" value="Unassembled WGS sequence"/>
</dbReference>
<dbReference type="Gene3D" id="3.30.450.40">
    <property type="match status" value="1"/>
</dbReference>
<dbReference type="Pfam" id="PF00563">
    <property type="entry name" value="EAL"/>
    <property type="match status" value="1"/>
</dbReference>
<dbReference type="InterPro" id="IPR029016">
    <property type="entry name" value="GAF-like_dom_sf"/>
</dbReference>
<dbReference type="EMBL" id="UGOG01000001">
    <property type="protein sequence ID" value="STX63670.1"/>
    <property type="molecule type" value="Genomic_DNA"/>
</dbReference>
<reference evidence="6 8" key="2">
    <citation type="submission" date="2018-06" db="EMBL/GenBank/DDBJ databases">
        <authorList>
            <consortium name="Pathogen Informatics"/>
            <person name="Doyle S."/>
        </authorList>
    </citation>
    <scope>NUCLEOTIDE SEQUENCE [LARGE SCALE GENOMIC DNA]</scope>
    <source>
        <strain evidence="6 8">NCTC12239</strain>
    </source>
</reference>
<keyword evidence="1" id="KW-0472">Membrane</keyword>
<dbReference type="PROSITE" id="PS50883">
    <property type="entry name" value="EAL"/>
    <property type="match status" value="1"/>
</dbReference>
<dbReference type="NCBIfam" id="TIGR00254">
    <property type="entry name" value="GGDEF"/>
    <property type="match status" value="1"/>
</dbReference>
<dbReference type="RefSeq" id="WP_028384194.1">
    <property type="nucleotide sequence ID" value="NZ_CAAAJG010000035.1"/>
</dbReference>
<organism evidence="6 8">
    <name type="scientific">Legionella moravica</name>
    <dbReference type="NCBI Taxonomy" id="39962"/>
    <lineage>
        <taxon>Bacteria</taxon>
        <taxon>Pseudomonadati</taxon>
        <taxon>Pseudomonadota</taxon>
        <taxon>Gammaproteobacteria</taxon>
        <taxon>Legionellales</taxon>
        <taxon>Legionellaceae</taxon>
        <taxon>Legionella</taxon>
    </lineage>
</organism>
<accession>A0A378K069</accession>
<dbReference type="InterPro" id="IPR000160">
    <property type="entry name" value="GGDEF_dom"/>
</dbReference>
<dbReference type="Gene3D" id="3.30.450.20">
    <property type="entry name" value="PAS domain"/>
    <property type="match status" value="1"/>
</dbReference>
<keyword evidence="7" id="KW-1185">Reference proteome</keyword>
<dbReference type="SUPFAM" id="SSF141868">
    <property type="entry name" value="EAL domain-like"/>
    <property type="match status" value="1"/>
</dbReference>
<dbReference type="AlphaFoldDB" id="A0A378K069"/>
<evidence type="ECO:0000256" key="1">
    <source>
        <dbReference type="SAM" id="Phobius"/>
    </source>
</evidence>
<keyword evidence="1" id="KW-1133">Transmembrane helix</keyword>
<dbReference type="SMART" id="SM00091">
    <property type="entry name" value="PAS"/>
    <property type="match status" value="1"/>
</dbReference>
<dbReference type="CDD" id="cd00130">
    <property type="entry name" value="PAS"/>
    <property type="match status" value="1"/>
</dbReference>
<dbReference type="Pfam" id="PF00990">
    <property type="entry name" value="GGDEF"/>
    <property type="match status" value="1"/>
</dbReference>
<feature type="transmembrane region" description="Helical" evidence="1">
    <location>
        <begin position="6"/>
        <end position="30"/>
    </location>
</feature>
<evidence type="ECO:0000313" key="6">
    <source>
        <dbReference type="EMBL" id="STX63670.1"/>
    </source>
</evidence>
<dbReference type="InterPro" id="IPR050706">
    <property type="entry name" value="Cyclic-di-GMP_PDE-like"/>
</dbReference>
<dbReference type="Pfam" id="PF08447">
    <property type="entry name" value="PAS_3"/>
    <property type="match status" value="1"/>
</dbReference>
<dbReference type="PROSITE" id="PS50113">
    <property type="entry name" value="PAC"/>
    <property type="match status" value="1"/>
</dbReference>
<dbReference type="SUPFAM" id="SSF55781">
    <property type="entry name" value="GAF domain-like"/>
    <property type="match status" value="1"/>
</dbReference>
<evidence type="ECO:0000259" key="4">
    <source>
        <dbReference type="PROSITE" id="PS50887"/>
    </source>
</evidence>
<dbReference type="InterPro" id="IPR029787">
    <property type="entry name" value="Nucleotide_cyclase"/>
</dbReference>
<evidence type="ECO:0000313" key="7">
    <source>
        <dbReference type="Proteomes" id="UP000054985"/>
    </source>
</evidence>
<dbReference type="InterPro" id="IPR043128">
    <property type="entry name" value="Rev_trsase/Diguanyl_cyclase"/>
</dbReference>
<sequence length="778" mass="88341">MERLNFSLAAYSMFIAIIVMGVFFSLIFTLKRSKKKTKTIQYKLSGSEQLFSEFTENIHQVLWRFSINTHKFTYISSYATQVFGQPVDLINKDEESWLRYIIPEDKPKIMAAINQVKQGVSDITLDIKILRADGVIAVLSNQLFPSKNRQGTVIAVLGIISDITAQYNLALQKRLRAELHKNLNQLKDMKNLSYITLKSIGLAINYDIGELWIFDDKEKKLVCLVHWSRDNLEDNNKIHEVLSVSDKTKDTFQVICLNHKIIQYSTHAMHLKTHYTGVDGAEINLKEVVGIPIVVSNKPIGVLCFYNRQILNLDIDGYKILLEFAEEFGEYIHNKLLMKQLKYSAVYDALTGLYNRFSLVKKIREMIKNNVQPITVIKLRVNNFQLINYALGYDVGNKILQEMSKKITDFLSSYSSPLSSIDFVAIAEPGIFCFLSHQFDEKDVIIDFVTKLLDLFKKPIKKNNIEIFLSASIGISRYPQNGTTPDQLLGSAILAVIQSSNEGGNRFKFATQDILKSTSQNIEIENAMHHALGNNELELFYQPKVSLNTGKIVGVEALIRWHESKNTIRSPDYFIPVCEQTDLILEINEWVLDTVMQDIARSEHPIKTSINLSARQFTTSYDLLEKLTQFKAKYGVNYNYLEMEVTETILMTNRTLASQVISKLRAMGITISLDDFGTGYSSFAYLKNFAPDFIKIDKSFIDGVPGDLNTIKIINAMISVAHSLGLKVVAEGVESSEQIAFLMGAGCDEIQGYYFSKPVPFLDIQAMIKHDVRLPIPE</sequence>
<dbReference type="GO" id="GO:0071111">
    <property type="term" value="F:cyclic-guanylate-specific phosphodiesterase activity"/>
    <property type="evidence" value="ECO:0007669"/>
    <property type="project" value="InterPro"/>
</dbReference>
<gene>
    <name evidence="6" type="primary">cph2_6</name>
    <name evidence="5" type="ORF">Lmor_0322</name>
    <name evidence="6" type="ORF">NCTC12239_02618</name>
</gene>
<dbReference type="PANTHER" id="PTHR33121">
    <property type="entry name" value="CYCLIC DI-GMP PHOSPHODIESTERASE PDEF"/>
    <property type="match status" value="1"/>
</dbReference>
<feature type="domain" description="PAC" evidence="2">
    <location>
        <begin position="123"/>
        <end position="175"/>
    </location>
</feature>
<evidence type="ECO:0000313" key="5">
    <source>
        <dbReference type="EMBL" id="KTD38317.1"/>
    </source>
</evidence>
<dbReference type="InterPro" id="IPR001633">
    <property type="entry name" value="EAL_dom"/>
</dbReference>
<dbReference type="CDD" id="cd01949">
    <property type="entry name" value="GGDEF"/>
    <property type="match status" value="1"/>
</dbReference>
<evidence type="ECO:0000313" key="8">
    <source>
        <dbReference type="Proteomes" id="UP000254040"/>
    </source>
</evidence>
<reference evidence="5 7" key="1">
    <citation type="submission" date="2015-11" db="EMBL/GenBank/DDBJ databases">
        <title>Genomic analysis of 38 Legionella species identifies large and diverse effector repertoires.</title>
        <authorList>
            <person name="Burstein D."/>
            <person name="Amaro F."/>
            <person name="Zusman T."/>
            <person name="Lifshitz Z."/>
            <person name="Cohen O."/>
            <person name="Gilbert J.A."/>
            <person name="Pupko T."/>
            <person name="Shuman H.A."/>
            <person name="Segal G."/>
        </authorList>
    </citation>
    <scope>NUCLEOTIDE SEQUENCE [LARGE SCALE GENOMIC DNA]</scope>
    <source>
        <strain evidence="5 7">ATCC 43877</strain>
    </source>
</reference>
<feature type="domain" description="GGDEF" evidence="4">
    <location>
        <begin position="372"/>
        <end position="512"/>
    </location>
</feature>
<dbReference type="SMART" id="SM00267">
    <property type="entry name" value="GGDEF"/>
    <property type="match status" value="1"/>
</dbReference>
<dbReference type="STRING" id="39962.Lmor_0322"/>
<protein>
    <submittedName>
        <fullName evidence="6">Regulatory protein (GGDEF domain)</fullName>
    </submittedName>
</protein>
<keyword evidence="1" id="KW-0812">Transmembrane</keyword>
<dbReference type="SMART" id="SM00052">
    <property type="entry name" value="EAL"/>
    <property type="match status" value="1"/>
</dbReference>
<proteinExistence type="predicted"/>
<dbReference type="Proteomes" id="UP000054985">
    <property type="component" value="Unassembled WGS sequence"/>
</dbReference>
<dbReference type="InterPro" id="IPR000700">
    <property type="entry name" value="PAS-assoc_C"/>
</dbReference>